<gene>
    <name evidence="3" type="primary">Dyak\GE14557</name>
    <name evidence="3" type="synonym">dyak_GLEANR_14675</name>
    <name evidence="3" type="synonym">GE14557</name>
    <name evidence="3" type="ORF">Dyak_GE14557</name>
</gene>
<dbReference type="eggNOG" id="KOG0312">
    <property type="taxonomic scope" value="Eukaryota"/>
</dbReference>
<dbReference type="PANTHER" id="PTHR15545:SF8">
    <property type="entry name" value="SLO-INTERACTING PROTEIN 1"/>
    <property type="match status" value="1"/>
</dbReference>
<evidence type="ECO:0000256" key="1">
    <source>
        <dbReference type="SAM" id="MobiDB-lite"/>
    </source>
</evidence>
<evidence type="ECO:0000313" key="3">
    <source>
        <dbReference type="EMBL" id="EDW99327.1"/>
    </source>
</evidence>
<organism evidence="3 4">
    <name type="scientific">Drosophila yakuba</name>
    <name type="common">Fruit fly</name>
    <dbReference type="NCBI Taxonomy" id="7245"/>
    <lineage>
        <taxon>Eukaryota</taxon>
        <taxon>Metazoa</taxon>
        <taxon>Ecdysozoa</taxon>
        <taxon>Arthropoda</taxon>
        <taxon>Hexapoda</taxon>
        <taxon>Insecta</taxon>
        <taxon>Pterygota</taxon>
        <taxon>Neoptera</taxon>
        <taxon>Endopterygota</taxon>
        <taxon>Diptera</taxon>
        <taxon>Brachycera</taxon>
        <taxon>Muscomorpha</taxon>
        <taxon>Ephydroidea</taxon>
        <taxon>Drosophilidae</taxon>
        <taxon>Drosophila</taxon>
        <taxon>Sophophora</taxon>
    </lineage>
</organism>
<dbReference type="EMBL" id="CM000161">
    <property type="protein sequence ID" value="EDW99327.1"/>
    <property type="molecule type" value="Genomic_DNA"/>
</dbReference>
<dbReference type="OMA" id="TMEQDYY"/>
<reference evidence="3 4" key="1">
    <citation type="journal article" date="2007" name="Nature">
        <title>Evolution of genes and genomes on the Drosophila phylogeny.</title>
        <authorList>
            <consortium name="Drosophila 12 Genomes Consortium"/>
            <person name="Clark A.G."/>
            <person name="Eisen M.B."/>
            <person name="Smith D.R."/>
            <person name="Bergman C.M."/>
            <person name="Oliver B."/>
            <person name="Markow T.A."/>
            <person name="Kaufman T.C."/>
            <person name="Kellis M."/>
            <person name="Gelbart W."/>
            <person name="Iyer V.N."/>
            <person name="Pollard D.A."/>
            <person name="Sackton T.B."/>
            <person name="Larracuente A.M."/>
            <person name="Singh N.D."/>
            <person name="Abad J.P."/>
            <person name="Abt D.N."/>
            <person name="Adryan B."/>
            <person name="Aguade M."/>
            <person name="Akashi H."/>
            <person name="Anderson W.W."/>
            <person name="Aquadro C.F."/>
            <person name="Ardell D.H."/>
            <person name="Arguello R."/>
            <person name="Artieri C.G."/>
            <person name="Barbash D.A."/>
            <person name="Barker D."/>
            <person name="Barsanti P."/>
            <person name="Batterham P."/>
            <person name="Batzoglou S."/>
            <person name="Begun D."/>
            <person name="Bhutkar A."/>
            <person name="Blanco E."/>
            <person name="Bosak S.A."/>
            <person name="Bradley R.K."/>
            <person name="Brand A.D."/>
            <person name="Brent M.R."/>
            <person name="Brooks A.N."/>
            <person name="Brown R.H."/>
            <person name="Butlin R.K."/>
            <person name="Caggese C."/>
            <person name="Calvi B.R."/>
            <person name="Bernardo de Carvalho A."/>
            <person name="Caspi A."/>
            <person name="Castrezana S."/>
            <person name="Celniker S.E."/>
            <person name="Chang J.L."/>
            <person name="Chapple C."/>
            <person name="Chatterji S."/>
            <person name="Chinwalla A."/>
            <person name="Civetta A."/>
            <person name="Clifton S.W."/>
            <person name="Comeron J.M."/>
            <person name="Costello J.C."/>
            <person name="Coyne J.A."/>
            <person name="Daub J."/>
            <person name="David R.G."/>
            <person name="Delcher A.L."/>
            <person name="Delehaunty K."/>
            <person name="Do C.B."/>
            <person name="Ebling H."/>
            <person name="Edwards K."/>
            <person name="Eickbush T."/>
            <person name="Evans J.D."/>
            <person name="Filipski A."/>
            <person name="Findeiss S."/>
            <person name="Freyhult E."/>
            <person name="Fulton L."/>
            <person name="Fulton R."/>
            <person name="Garcia A.C."/>
            <person name="Gardiner A."/>
            <person name="Garfield D.A."/>
            <person name="Garvin B.E."/>
            <person name="Gibson G."/>
            <person name="Gilbert D."/>
            <person name="Gnerre S."/>
            <person name="Godfrey J."/>
            <person name="Good R."/>
            <person name="Gotea V."/>
            <person name="Gravely B."/>
            <person name="Greenberg A.J."/>
            <person name="Griffiths-Jones S."/>
            <person name="Gross S."/>
            <person name="Guigo R."/>
            <person name="Gustafson E.A."/>
            <person name="Haerty W."/>
            <person name="Hahn M.W."/>
            <person name="Halligan D.L."/>
            <person name="Halpern A.L."/>
            <person name="Halter G.M."/>
            <person name="Han M.V."/>
            <person name="Heger A."/>
            <person name="Hillier L."/>
            <person name="Hinrichs A.S."/>
            <person name="Holmes I."/>
            <person name="Hoskins R.A."/>
            <person name="Hubisz M.J."/>
            <person name="Hultmark D."/>
            <person name="Huntley M.A."/>
            <person name="Jaffe D.B."/>
            <person name="Jagadeeshan S."/>
            <person name="Jeck W.R."/>
            <person name="Johnson J."/>
            <person name="Jones C.D."/>
            <person name="Jordan W.C."/>
            <person name="Karpen G.H."/>
            <person name="Kataoka E."/>
            <person name="Keightley P.D."/>
            <person name="Kheradpour P."/>
            <person name="Kirkness E.F."/>
            <person name="Koerich L.B."/>
            <person name="Kristiansen K."/>
            <person name="Kudrna D."/>
            <person name="Kulathinal R.J."/>
            <person name="Kumar S."/>
            <person name="Kwok R."/>
            <person name="Lander E."/>
            <person name="Langley C.H."/>
            <person name="Lapoint R."/>
            <person name="Lazzaro B.P."/>
            <person name="Lee S.J."/>
            <person name="Levesque L."/>
            <person name="Li R."/>
            <person name="Lin C.F."/>
            <person name="Lin M.F."/>
            <person name="Lindblad-Toh K."/>
            <person name="Llopart A."/>
            <person name="Long M."/>
            <person name="Low L."/>
            <person name="Lozovsky E."/>
            <person name="Lu J."/>
            <person name="Luo M."/>
            <person name="Machado C.A."/>
            <person name="Makalowski W."/>
            <person name="Marzo M."/>
            <person name="Matsuda M."/>
            <person name="Matzkin L."/>
            <person name="McAllister B."/>
            <person name="McBride C.S."/>
            <person name="McKernan B."/>
            <person name="McKernan K."/>
            <person name="Mendez-Lago M."/>
            <person name="Minx P."/>
            <person name="Mollenhauer M.U."/>
            <person name="Montooth K."/>
            <person name="Mount S.M."/>
            <person name="Mu X."/>
            <person name="Myers E."/>
            <person name="Negre B."/>
            <person name="Newfeld S."/>
            <person name="Nielsen R."/>
            <person name="Noor M.A."/>
            <person name="O'Grady P."/>
            <person name="Pachter L."/>
            <person name="Papaceit M."/>
            <person name="Parisi M.J."/>
            <person name="Parisi M."/>
            <person name="Parts L."/>
            <person name="Pedersen J.S."/>
            <person name="Pesole G."/>
            <person name="Phillippy A.M."/>
            <person name="Ponting C.P."/>
            <person name="Pop M."/>
            <person name="Porcelli D."/>
            <person name="Powell J.R."/>
            <person name="Prohaska S."/>
            <person name="Pruitt K."/>
            <person name="Puig M."/>
            <person name="Quesneville H."/>
            <person name="Ram K.R."/>
            <person name="Rand D."/>
            <person name="Rasmussen M.D."/>
            <person name="Reed L.K."/>
            <person name="Reenan R."/>
            <person name="Reily A."/>
            <person name="Remington K.A."/>
            <person name="Rieger T.T."/>
            <person name="Ritchie M.G."/>
            <person name="Robin C."/>
            <person name="Rogers Y.H."/>
            <person name="Rohde C."/>
            <person name="Rozas J."/>
            <person name="Rubenfield M.J."/>
            <person name="Ruiz A."/>
            <person name="Russo S."/>
            <person name="Salzberg S.L."/>
            <person name="Sanchez-Gracia A."/>
            <person name="Saranga D.J."/>
            <person name="Sato H."/>
            <person name="Schaeffer S.W."/>
            <person name="Schatz M.C."/>
            <person name="Schlenke T."/>
            <person name="Schwartz R."/>
            <person name="Segarra C."/>
            <person name="Singh R.S."/>
            <person name="Sirot L."/>
            <person name="Sirota M."/>
            <person name="Sisneros N.B."/>
            <person name="Smith C.D."/>
            <person name="Smith T.F."/>
            <person name="Spieth J."/>
            <person name="Stage D.E."/>
            <person name="Stark A."/>
            <person name="Stephan W."/>
            <person name="Strausberg R.L."/>
            <person name="Strempel S."/>
            <person name="Sturgill D."/>
            <person name="Sutton G."/>
            <person name="Sutton G.G."/>
            <person name="Tao W."/>
            <person name="Teichmann S."/>
            <person name="Tobari Y.N."/>
            <person name="Tomimura Y."/>
            <person name="Tsolas J.M."/>
            <person name="Valente V.L."/>
            <person name="Venter E."/>
            <person name="Venter J.C."/>
            <person name="Vicario S."/>
            <person name="Vieira F.G."/>
            <person name="Vilella A.J."/>
            <person name="Villasante A."/>
            <person name="Walenz B."/>
            <person name="Wang J."/>
            <person name="Wasserman M."/>
            <person name="Watts T."/>
            <person name="Wilson D."/>
            <person name="Wilson R.K."/>
            <person name="Wing R.A."/>
            <person name="Wolfner M.F."/>
            <person name="Wong A."/>
            <person name="Wong G.K."/>
            <person name="Wu C.I."/>
            <person name="Wu G."/>
            <person name="Yamamoto D."/>
            <person name="Yang H.P."/>
            <person name="Yang S.P."/>
            <person name="Yorke J.A."/>
            <person name="Yoshida K."/>
            <person name="Zdobnov E."/>
            <person name="Zhang P."/>
            <person name="Zhang Y."/>
            <person name="Zimin A.V."/>
            <person name="Baldwin J."/>
            <person name="Abdouelleil A."/>
            <person name="Abdulkadir J."/>
            <person name="Abebe A."/>
            <person name="Abera B."/>
            <person name="Abreu J."/>
            <person name="Acer S.C."/>
            <person name="Aftuck L."/>
            <person name="Alexander A."/>
            <person name="An P."/>
            <person name="Anderson E."/>
            <person name="Anderson S."/>
            <person name="Arachi H."/>
            <person name="Azer M."/>
            <person name="Bachantsang P."/>
            <person name="Barry A."/>
            <person name="Bayul T."/>
            <person name="Berlin A."/>
            <person name="Bessette D."/>
            <person name="Bloom T."/>
            <person name="Blye J."/>
            <person name="Boguslavskiy L."/>
            <person name="Bonnet C."/>
            <person name="Boukhgalter B."/>
            <person name="Bourzgui I."/>
            <person name="Brown A."/>
            <person name="Cahill P."/>
            <person name="Channer S."/>
            <person name="Cheshatsang Y."/>
            <person name="Chuda L."/>
            <person name="Citroen M."/>
            <person name="Collymore A."/>
            <person name="Cooke P."/>
            <person name="Costello M."/>
            <person name="D'Aco K."/>
            <person name="Daza R."/>
            <person name="De Haan G."/>
            <person name="DeGray S."/>
            <person name="DeMaso C."/>
            <person name="Dhargay N."/>
            <person name="Dooley K."/>
            <person name="Dooley E."/>
            <person name="Doricent M."/>
            <person name="Dorje P."/>
            <person name="Dorjee K."/>
            <person name="Dupes A."/>
            <person name="Elong R."/>
            <person name="Falk J."/>
            <person name="Farina A."/>
            <person name="Faro S."/>
            <person name="Ferguson D."/>
            <person name="Fisher S."/>
            <person name="Foley C.D."/>
            <person name="Franke A."/>
            <person name="Friedrich D."/>
            <person name="Gadbois L."/>
            <person name="Gearin G."/>
            <person name="Gearin C.R."/>
            <person name="Giannoukos G."/>
            <person name="Goode T."/>
            <person name="Graham J."/>
            <person name="Grandbois E."/>
            <person name="Grewal S."/>
            <person name="Gyaltsen K."/>
            <person name="Hafez N."/>
            <person name="Hagos B."/>
            <person name="Hall J."/>
            <person name="Henson C."/>
            <person name="Hollinger A."/>
            <person name="Honan T."/>
            <person name="Huard M.D."/>
            <person name="Hughes L."/>
            <person name="Hurhula B."/>
            <person name="Husby M.E."/>
            <person name="Kamat A."/>
            <person name="Kanga B."/>
            <person name="Kashin S."/>
            <person name="Khazanovich D."/>
            <person name="Kisner P."/>
            <person name="Lance K."/>
            <person name="Lara M."/>
            <person name="Lee W."/>
            <person name="Lennon N."/>
            <person name="Letendre F."/>
            <person name="LeVine R."/>
            <person name="Lipovsky A."/>
            <person name="Liu X."/>
            <person name="Liu J."/>
            <person name="Liu S."/>
            <person name="Lokyitsang T."/>
            <person name="Lokyitsang Y."/>
            <person name="Lubonja R."/>
            <person name="Lui A."/>
            <person name="MacDonald P."/>
            <person name="Magnisalis V."/>
            <person name="Maru K."/>
            <person name="Matthews C."/>
            <person name="McCusker W."/>
            <person name="McDonough S."/>
            <person name="Mehta T."/>
            <person name="Meldrim J."/>
            <person name="Meneus L."/>
            <person name="Mihai O."/>
            <person name="Mihalev A."/>
            <person name="Mihova T."/>
            <person name="Mittelman R."/>
            <person name="Mlenga V."/>
            <person name="Montmayeur A."/>
            <person name="Mulrain L."/>
            <person name="Navidi A."/>
            <person name="Naylor J."/>
            <person name="Negash T."/>
            <person name="Nguyen T."/>
            <person name="Nguyen N."/>
            <person name="Nicol R."/>
            <person name="Norbu C."/>
            <person name="Norbu N."/>
            <person name="Novod N."/>
            <person name="O'Neill B."/>
            <person name="Osman S."/>
            <person name="Markiewicz E."/>
            <person name="Oyono O.L."/>
            <person name="Patti C."/>
            <person name="Phunkhang P."/>
            <person name="Pierre F."/>
            <person name="Priest M."/>
            <person name="Raghuraman S."/>
            <person name="Rege F."/>
            <person name="Reyes R."/>
            <person name="Rise C."/>
            <person name="Rogov P."/>
            <person name="Ross K."/>
            <person name="Ryan E."/>
            <person name="Settipalli S."/>
            <person name="Shea T."/>
            <person name="Sherpa N."/>
            <person name="Shi L."/>
            <person name="Shih D."/>
            <person name="Sparrow T."/>
            <person name="Spaulding J."/>
            <person name="Stalker J."/>
            <person name="Stange-Thomann N."/>
            <person name="Stavropoulos S."/>
            <person name="Stone C."/>
            <person name="Strader C."/>
            <person name="Tesfaye S."/>
            <person name="Thomson T."/>
            <person name="Thoulutsang Y."/>
            <person name="Thoulutsang D."/>
            <person name="Topham K."/>
            <person name="Topping I."/>
            <person name="Tsamla T."/>
            <person name="Vassiliev H."/>
            <person name="Vo A."/>
            <person name="Wangchuk T."/>
            <person name="Wangdi T."/>
            <person name="Weiand M."/>
            <person name="Wilkinson J."/>
            <person name="Wilson A."/>
            <person name="Yadav S."/>
            <person name="Young G."/>
            <person name="Yu Q."/>
            <person name="Zembek L."/>
            <person name="Zhong D."/>
            <person name="Zimmer A."/>
            <person name="Zwirko Z."/>
            <person name="Jaffe D.B."/>
            <person name="Alvarez P."/>
            <person name="Brockman W."/>
            <person name="Butler J."/>
            <person name="Chin C."/>
            <person name="Gnerre S."/>
            <person name="Grabherr M."/>
            <person name="Kleber M."/>
            <person name="Mauceli E."/>
            <person name="MacCallum I."/>
        </authorList>
    </citation>
    <scope>NUCLEOTIDE SEQUENCE [LARGE SCALE GENOMIC DNA]</scope>
    <source>
        <strain evidence="4">Tai18E2 / Tucson 14021-0261.01</strain>
    </source>
</reference>
<feature type="region of interest" description="Disordered" evidence="1">
    <location>
        <begin position="528"/>
        <end position="559"/>
    </location>
</feature>
<name>B4PW22_DROYA</name>
<dbReference type="InterPro" id="IPR036034">
    <property type="entry name" value="PDZ_sf"/>
</dbReference>
<feature type="domain" description="PDZ" evidence="2">
    <location>
        <begin position="178"/>
        <end position="281"/>
    </location>
</feature>
<dbReference type="PANTHER" id="PTHR15545">
    <property type="entry name" value="PDZ DOMAIN CONTAINING RING FINGER PROTEIN 3, 4"/>
    <property type="match status" value="1"/>
</dbReference>
<accession>B4PW22</accession>
<proteinExistence type="predicted"/>
<dbReference type="SMART" id="SM00228">
    <property type="entry name" value="PDZ"/>
    <property type="match status" value="1"/>
</dbReference>
<evidence type="ECO:0000313" key="4">
    <source>
        <dbReference type="Proteomes" id="UP000002282"/>
    </source>
</evidence>
<dbReference type="Gene3D" id="2.30.42.10">
    <property type="match status" value="1"/>
</dbReference>
<reference evidence="3 4" key="2">
    <citation type="journal article" date="2007" name="PLoS Biol.">
        <title>Principles of genome evolution in the Drosophila melanogaster species group.</title>
        <authorList>
            <person name="Ranz J.M."/>
            <person name="Maurin D."/>
            <person name="Chan Y.S."/>
            <person name="von Grotthuss M."/>
            <person name="Hillier L.W."/>
            <person name="Roote J."/>
            <person name="Ashburner M."/>
            <person name="Bergman C.M."/>
        </authorList>
    </citation>
    <scope>NUCLEOTIDE SEQUENCE [LARGE SCALE GENOMIC DNA]</scope>
    <source>
        <strain evidence="4">Tai18E2 / Tucson 14021-0261.01</strain>
    </source>
</reference>
<dbReference type="InterPro" id="IPR001478">
    <property type="entry name" value="PDZ"/>
</dbReference>
<dbReference type="OrthoDB" id="6270329at2759"/>
<dbReference type="InterPro" id="IPR051971">
    <property type="entry name" value="E3_ubiquitin-PDZ_ligase"/>
</dbReference>
<dbReference type="PhylomeDB" id="B4PW22"/>
<dbReference type="SUPFAM" id="SSF50156">
    <property type="entry name" value="PDZ domain-like"/>
    <property type="match status" value="2"/>
</dbReference>
<dbReference type="Proteomes" id="UP000002282">
    <property type="component" value="Chromosome 4"/>
</dbReference>
<dbReference type="KEGG" id="dya:Dyak_GE14557"/>
<feature type="region of interest" description="Disordered" evidence="1">
    <location>
        <begin position="742"/>
        <end position="765"/>
    </location>
</feature>
<dbReference type="Pfam" id="PF00595">
    <property type="entry name" value="PDZ"/>
    <property type="match status" value="1"/>
</dbReference>
<protein>
    <recommendedName>
        <fullName evidence="2">PDZ domain-containing protein</fullName>
    </recommendedName>
</protein>
<sequence length="765" mass="85849">MSIGDVEYEYVVLKINGYDVSHLSRYEAVQKFLQAKETIVVELCRQKNNALDLELKQGSNAKISKLDKPEELSVLTENSAEATITTISASQEKKGHPSTPLKGTETKTPVVLTLRARSHDDRLGGSQAASKETQTQTIVDTDVSLKDRDLVHTITDNFIEHEHHLFEQCLEPEIEIEEVTLIKGVEHSRSNQIGLIVTSSGLQQSSIDSNKGDILRNNVEQSEDVFISGVQPESIAYRDGRLRQGDQILRINGLDVKNQEEFETQIAGSSTSVTLLVSRILYPEDDDDEDIHFEYANTFLPDDYTNVVDKLDKVLLTHVQSMEELSHESAIQSDKCYQIPSEQNSSDSNVKMSLSNNIIEQSTKSCNKIKLRPNANFDYRKSFNQSLSQNEVHLQYEYDESEHIYETIPEDSESEPLYCSPYQRSNGKTSIDSCSSRTVETLETTMQQQTQRVAQWLGLKPQYPKTRHTLVGRPPPLKLVQQPTCSRVFTLRSTLTNTSGSSSSGVAYSAYGPNNVVIGNPAALGEEVDNSSSAYNTGGSNNSVSPHQNTTNPDDGIATGRKLESTAINGHNDHLESTAVSSMLLLPFGKSGRIGLCSSNLPTAYVSEKQHNVGFENENNSLKSDIEILRVKQTEDSCSHCPQFNAPNLSSYHFVSSQEVANRCHISTSLQQNSPLLNGKSGEDIPMVWKVKRRPDGTRYIVKRPVRNRPQVAIRKNMRCNEFTTTEEDTVSEVKIGRYWTKEERKRHIERARERRHHQTQPQQQ</sequence>
<dbReference type="GO" id="GO:0015459">
    <property type="term" value="F:potassium channel regulator activity"/>
    <property type="evidence" value="ECO:0007669"/>
    <property type="project" value="EnsemblMetazoa"/>
</dbReference>
<feature type="compositionally biased region" description="Polar residues" evidence="1">
    <location>
        <begin position="530"/>
        <end position="553"/>
    </location>
</feature>
<feature type="compositionally biased region" description="Basic and acidic residues" evidence="1">
    <location>
        <begin position="742"/>
        <end position="753"/>
    </location>
</feature>
<dbReference type="AlphaFoldDB" id="B4PW22"/>
<dbReference type="PROSITE" id="PS50106">
    <property type="entry name" value="PDZ"/>
    <property type="match status" value="1"/>
</dbReference>
<dbReference type="HOGENOM" id="CLU_027236_0_0_1"/>
<keyword evidence="4" id="KW-1185">Reference proteome</keyword>
<evidence type="ECO:0000259" key="2">
    <source>
        <dbReference type="PROSITE" id="PS50106"/>
    </source>
</evidence>